<sequence>SWFWPAWPAARGARAVAAENCWRTASRWPVPVSPARVRSSCENSRWGEVLVLARLASRTRSEGSGRGKLLANCVQMASASESGASPEQLRELKALKAKCR</sequence>
<keyword evidence="2" id="KW-1185">Reference proteome</keyword>
<proteinExistence type="predicted"/>
<protein>
    <submittedName>
        <fullName evidence="1">Uncharacterized protein</fullName>
    </submittedName>
</protein>
<feature type="non-terminal residue" evidence="1">
    <location>
        <position position="1"/>
    </location>
</feature>
<dbReference type="EMBL" id="CAXAMM010013075">
    <property type="protein sequence ID" value="CAK9030381.1"/>
    <property type="molecule type" value="Genomic_DNA"/>
</dbReference>
<evidence type="ECO:0000313" key="1">
    <source>
        <dbReference type="EMBL" id="CAK9030381.1"/>
    </source>
</evidence>
<comment type="caution">
    <text evidence="1">The sequence shown here is derived from an EMBL/GenBank/DDBJ whole genome shotgun (WGS) entry which is preliminary data.</text>
</comment>
<name>A0ABP0KUX2_9DINO</name>
<gene>
    <name evidence="1" type="ORF">SCF082_LOCUS19192</name>
</gene>
<reference evidence="1 2" key="1">
    <citation type="submission" date="2024-02" db="EMBL/GenBank/DDBJ databases">
        <authorList>
            <person name="Chen Y."/>
            <person name="Shah S."/>
            <person name="Dougan E. K."/>
            <person name="Thang M."/>
            <person name="Chan C."/>
        </authorList>
    </citation>
    <scope>NUCLEOTIDE SEQUENCE [LARGE SCALE GENOMIC DNA]</scope>
</reference>
<accession>A0ABP0KUX2</accession>
<dbReference type="Proteomes" id="UP001642464">
    <property type="component" value="Unassembled WGS sequence"/>
</dbReference>
<evidence type="ECO:0000313" key="2">
    <source>
        <dbReference type="Proteomes" id="UP001642464"/>
    </source>
</evidence>
<organism evidence="1 2">
    <name type="scientific">Durusdinium trenchii</name>
    <dbReference type="NCBI Taxonomy" id="1381693"/>
    <lineage>
        <taxon>Eukaryota</taxon>
        <taxon>Sar</taxon>
        <taxon>Alveolata</taxon>
        <taxon>Dinophyceae</taxon>
        <taxon>Suessiales</taxon>
        <taxon>Symbiodiniaceae</taxon>
        <taxon>Durusdinium</taxon>
    </lineage>
</organism>